<dbReference type="Gene3D" id="3.40.50.280">
    <property type="entry name" value="Cobalamin-binding domain"/>
    <property type="match status" value="1"/>
</dbReference>
<evidence type="ECO:0000313" key="7">
    <source>
        <dbReference type="EMBL" id="VFK00466.1"/>
    </source>
</evidence>
<gene>
    <name evidence="6" type="ORF">BECKH772B_GA0070898_100412</name>
    <name evidence="7" type="ORF">BECKH772C_GA0070978_1004615</name>
</gene>
<dbReference type="AlphaFoldDB" id="A0A450V6R8"/>
<dbReference type="EMBL" id="CAADFI010000041">
    <property type="protein sequence ID" value="VFJ93244.1"/>
    <property type="molecule type" value="Genomic_DNA"/>
</dbReference>
<evidence type="ECO:0000256" key="5">
    <source>
        <dbReference type="ARBA" id="ARBA00023014"/>
    </source>
</evidence>
<dbReference type="GO" id="GO:0046872">
    <property type="term" value="F:metal ion binding"/>
    <property type="evidence" value="ECO:0007669"/>
    <property type="project" value="UniProtKB-KW"/>
</dbReference>
<keyword evidence="3" id="KW-0479">Metal-binding</keyword>
<comment type="cofactor">
    <cofactor evidence="1">
        <name>[4Fe-4S] cluster</name>
        <dbReference type="ChEBI" id="CHEBI:49883"/>
    </cofactor>
</comment>
<name>A0A450V6R8_9GAMM</name>
<keyword evidence="5" id="KW-0411">Iron-sulfur</keyword>
<evidence type="ECO:0000313" key="6">
    <source>
        <dbReference type="EMBL" id="VFJ93244.1"/>
    </source>
</evidence>
<evidence type="ECO:0000256" key="4">
    <source>
        <dbReference type="ARBA" id="ARBA00023004"/>
    </source>
</evidence>
<protein>
    <submittedName>
        <fullName evidence="7">B12 binding domain-containing protein</fullName>
    </submittedName>
</protein>
<sequence length="130" mass="14206">MVKQTIRVVKQVLPQACIVSGGPHPTAYGDALLSAMSELDFLFFGEAEEGFPKLGRLLSEGENGTNTIDFSLLGDIPGLIYRNDKGSVRKNKQSFEKNLDALGAIDYDLLQLATYQSRGYSYGGKAIRDN</sequence>
<keyword evidence="2" id="KW-0949">S-adenosyl-L-methionine</keyword>
<dbReference type="EMBL" id="CAADFJ010000046">
    <property type="protein sequence ID" value="VFK00466.1"/>
    <property type="molecule type" value="Genomic_DNA"/>
</dbReference>
<evidence type="ECO:0000256" key="1">
    <source>
        <dbReference type="ARBA" id="ARBA00001966"/>
    </source>
</evidence>
<dbReference type="InterPro" id="IPR051198">
    <property type="entry name" value="BchE-like"/>
</dbReference>
<accession>A0A450V6R8</accession>
<organism evidence="7">
    <name type="scientific">Candidatus Kentrum eta</name>
    <dbReference type="NCBI Taxonomy" id="2126337"/>
    <lineage>
        <taxon>Bacteria</taxon>
        <taxon>Pseudomonadati</taxon>
        <taxon>Pseudomonadota</taxon>
        <taxon>Gammaproteobacteria</taxon>
        <taxon>Candidatus Kentrum</taxon>
    </lineage>
</organism>
<evidence type="ECO:0000256" key="2">
    <source>
        <dbReference type="ARBA" id="ARBA00022691"/>
    </source>
</evidence>
<proteinExistence type="predicted"/>
<keyword evidence="4" id="KW-0408">Iron</keyword>
<dbReference type="PANTHER" id="PTHR43409">
    <property type="entry name" value="ANAEROBIC MAGNESIUM-PROTOPORPHYRIN IX MONOMETHYL ESTER CYCLASE-RELATED"/>
    <property type="match status" value="1"/>
</dbReference>
<reference evidence="7" key="1">
    <citation type="submission" date="2019-02" db="EMBL/GenBank/DDBJ databases">
        <authorList>
            <person name="Gruber-Vodicka R. H."/>
            <person name="Seah K. B. B."/>
        </authorList>
    </citation>
    <scope>NUCLEOTIDE SEQUENCE</scope>
    <source>
        <strain evidence="7">BECK_SA2B12</strain>
        <strain evidence="6">BECK_SA2B20</strain>
    </source>
</reference>
<dbReference type="GO" id="GO:0051536">
    <property type="term" value="F:iron-sulfur cluster binding"/>
    <property type="evidence" value="ECO:0007669"/>
    <property type="project" value="UniProtKB-KW"/>
</dbReference>
<evidence type="ECO:0000256" key="3">
    <source>
        <dbReference type="ARBA" id="ARBA00022723"/>
    </source>
</evidence>